<dbReference type="Pfam" id="PF11917">
    <property type="entry name" value="DUF3435"/>
    <property type="match status" value="1"/>
</dbReference>
<dbReference type="EMBL" id="KV875100">
    <property type="protein sequence ID" value="OIW26471.1"/>
    <property type="molecule type" value="Genomic_DNA"/>
</dbReference>
<evidence type="ECO:0000313" key="2">
    <source>
        <dbReference type="Proteomes" id="UP000182658"/>
    </source>
</evidence>
<evidence type="ECO:0000313" key="1">
    <source>
        <dbReference type="EMBL" id="OIW26471.1"/>
    </source>
</evidence>
<accession>A0A1J7IFJ6</accession>
<reference evidence="1 2" key="1">
    <citation type="submission" date="2016-10" db="EMBL/GenBank/DDBJ databases">
        <title>Draft genome sequence of Coniochaeta ligniaria NRRL30616, a lignocellulolytic fungus for bioabatement of inhibitors in plant biomass hydrolysates.</title>
        <authorList>
            <consortium name="DOE Joint Genome Institute"/>
            <person name="Jimenez D.J."/>
            <person name="Hector R.E."/>
            <person name="Riley R."/>
            <person name="Sun H."/>
            <person name="Grigoriev I.V."/>
            <person name="Van Elsas J.D."/>
            <person name="Nichols N.N."/>
        </authorList>
    </citation>
    <scope>NUCLEOTIDE SEQUENCE [LARGE SCALE GENOMIC DNA]</scope>
    <source>
        <strain evidence="1 2">NRRL 30616</strain>
    </source>
</reference>
<dbReference type="Proteomes" id="UP000182658">
    <property type="component" value="Unassembled WGS sequence"/>
</dbReference>
<keyword evidence="2" id="KW-1185">Reference proteome</keyword>
<protein>
    <submittedName>
        <fullName evidence="1">Uncharacterized protein</fullName>
    </submittedName>
</protein>
<dbReference type="OrthoDB" id="5243844at2759"/>
<organism evidence="1 2">
    <name type="scientific">Coniochaeta ligniaria NRRL 30616</name>
    <dbReference type="NCBI Taxonomy" id="1408157"/>
    <lineage>
        <taxon>Eukaryota</taxon>
        <taxon>Fungi</taxon>
        <taxon>Dikarya</taxon>
        <taxon>Ascomycota</taxon>
        <taxon>Pezizomycotina</taxon>
        <taxon>Sordariomycetes</taxon>
        <taxon>Sordariomycetidae</taxon>
        <taxon>Coniochaetales</taxon>
        <taxon>Coniochaetaceae</taxon>
        <taxon>Coniochaeta</taxon>
    </lineage>
</organism>
<dbReference type="AlphaFoldDB" id="A0A1J7IFJ6"/>
<name>A0A1J7IFJ6_9PEZI</name>
<dbReference type="InParanoid" id="A0A1J7IFJ6"/>
<sequence>MAGFSPLHPYRGLSTKRTQETSSAQESSHLQILVATRRTKPPWNWIKVVLLAVQENLLLDSPYQKIAATPSAVRKVLLNLWLKAAYIPCTALTSLFVHVIDLLSALGGFRPKSLLRMKFSQFQLAFITLPDCQTRLACEVSIKRIKLTRRQKCNPKMSPWIVFTIISNPDPLFDLPNLIASLGIVLNAFDADYASPADLYTRPLRETASYVPLKWKESMLDKYIVDISYTTLRKVWERALGEVLHCYIFSNSLDDAEQNRPFLAVQKDFIFTEDENAPIDLTTYELAQFELELREGITALRSAIFSSLQS</sequence>
<dbReference type="InterPro" id="IPR021842">
    <property type="entry name" value="DUF3435"/>
</dbReference>
<gene>
    <name evidence="1" type="ORF">CONLIGDRAFT_683448</name>
</gene>
<proteinExistence type="predicted"/>